<evidence type="ECO:0000256" key="1">
    <source>
        <dbReference type="SAM" id="MobiDB-lite"/>
    </source>
</evidence>
<organism evidence="2 3">
    <name type="scientific">Ladona fulva</name>
    <name type="common">Scarce chaser dragonfly</name>
    <name type="synonym">Libellula fulva</name>
    <dbReference type="NCBI Taxonomy" id="123851"/>
    <lineage>
        <taxon>Eukaryota</taxon>
        <taxon>Metazoa</taxon>
        <taxon>Ecdysozoa</taxon>
        <taxon>Arthropoda</taxon>
        <taxon>Hexapoda</taxon>
        <taxon>Insecta</taxon>
        <taxon>Pterygota</taxon>
        <taxon>Palaeoptera</taxon>
        <taxon>Odonata</taxon>
        <taxon>Epiprocta</taxon>
        <taxon>Anisoptera</taxon>
        <taxon>Libelluloidea</taxon>
        <taxon>Libellulidae</taxon>
        <taxon>Ladona</taxon>
    </lineage>
</organism>
<feature type="non-terminal residue" evidence="2">
    <location>
        <position position="1"/>
    </location>
</feature>
<protein>
    <submittedName>
        <fullName evidence="2">Uncharacterized protein</fullName>
    </submittedName>
</protein>
<comment type="caution">
    <text evidence="2">The sequence shown here is derived from an EMBL/GenBank/DDBJ whole genome shotgun (WGS) entry which is preliminary data.</text>
</comment>
<keyword evidence="3" id="KW-1185">Reference proteome</keyword>
<sequence length="240" mass="27187">MLQHFTSDNMSSSKLLASHLDTPVYKMFESQLKRNSTFNRLLNQKTEAAVKQNSGIVFVDCTKDDEEVQVLEVSKMPSESHKKPPSVSRDAQEASGAIQKSLKIDVQHSREVTPKFSGETTVNASARGRSTNAVEQLIKKSHISDEEFISDLLSRYSIKGGRIKKEVEKEELKKQVWTERRRSIEEGMEEKLKRYLKITDDTVHNALRKNRTCVLARSGSNTITGADIQTLADCNWLNDE</sequence>
<dbReference type="EMBL" id="KZ309167">
    <property type="protein sequence ID" value="KAG8237416.1"/>
    <property type="molecule type" value="Genomic_DNA"/>
</dbReference>
<proteinExistence type="predicted"/>
<reference evidence="2" key="2">
    <citation type="submission" date="2017-10" db="EMBL/GenBank/DDBJ databases">
        <title>Ladona fulva Genome sequencing and assembly.</title>
        <authorList>
            <person name="Murali S."/>
            <person name="Richards S."/>
            <person name="Bandaranaike D."/>
            <person name="Bellair M."/>
            <person name="Blankenburg K."/>
            <person name="Chao H."/>
            <person name="Dinh H."/>
            <person name="Doddapaneni H."/>
            <person name="Dugan-Rocha S."/>
            <person name="Elkadiri S."/>
            <person name="Gnanaolivu R."/>
            <person name="Hernandez B."/>
            <person name="Skinner E."/>
            <person name="Javaid M."/>
            <person name="Lee S."/>
            <person name="Li M."/>
            <person name="Ming W."/>
            <person name="Munidasa M."/>
            <person name="Muniz J."/>
            <person name="Nguyen L."/>
            <person name="Hughes D."/>
            <person name="Osuji N."/>
            <person name="Pu L.-L."/>
            <person name="Puazo M."/>
            <person name="Qu C."/>
            <person name="Quiroz J."/>
            <person name="Raj R."/>
            <person name="Weissenberger G."/>
            <person name="Xin Y."/>
            <person name="Zou X."/>
            <person name="Han Y."/>
            <person name="Worley K."/>
            <person name="Muzny D."/>
            <person name="Gibbs R."/>
        </authorList>
    </citation>
    <scope>NUCLEOTIDE SEQUENCE</scope>
    <source>
        <strain evidence="2">Sampled in the wild</strain>
    </source>
</reference>
<feature type="region of interest" description="Disordered" evidence="1">
    <location>
        <begin position="74"/>
        <end position="95"/>
    </location>
</feature>
<name>A0A8K0KPC0_LADFU</name>
<accession>A0A8K0KPC0</accession>
<evidence type="ECO:0000313" key="3">
    <source>
        <dbReference type="Proteomes" id="UP000792457"/>
    </source>
</evidence>
<evidence type="ECO:0000313" key="2">
    <source>
        <dbReference type="EMBL" id="KAG8237416.1"/>
    </source>
</evidence>
<dbReference type="AlphaFoldDB" id="A0A8K0KPC0"/>
<gene>
    <name evidence="2" type="ORF">J437_LFUL017523</name>
</gene>
<dbReference type="Proteomes" id="UP000792457">
    <property type="component" value="Unassembled WGS sequence"/>
</dbReference>
<reference evidence="2" key="1">
    <citation type="submission" date="2013-04" db="EMBL/GenBank/DDBJ databases">
        <authorList>
            <person name="Qu J."/>
            <person name="Murali S.C."/>
            <person name="Bandaranaike D."/>
            <person name="Bellair M."/>
            <person name="Blankenburg K."/>
            <person name="Chao H."/>
            <person name="Dinh H."/>
            <person name="Doddapaneni H."/>
            <person name="Downs B."/>
            <person name="Dugan-Rocha S."/>
            <person name="Elkadiri S."/>
            <person name="Gnanaolivu R.D."/>
            <person name="Hernandez B."/>
            <person name="Javaid M."/>
            <person name="Jayaseelan J.C."/>
            <person name="Lee S."/>
            <person name="Li M."/>
            <person name="Ming W."/>
            <person name="Munidasa M."/>
            <person name="Muniz J."/>
            <person name="Nguyen L."/>
            <person name="Ongeri F."/>
            <person name="Osuji N."/>
            <person name="Pu L.-L."/>
            <person name="Puazo M."/>
            <person name="Qu C."/>
            <person name="Quiroz J."/>
            <person name="Raj R."/>
            <person name="Weissenberger G."/>
            <person name="Xin Y."/>
            <person name="Zou X."/>
            <person name="Han Y."/>
            <person name="Richards S."/>
            <person name="Worley K."/>
            <person name="Muzny D."/>
            <person name="Gibbs R."/>
        </authorList>
    </citation>
    <scope>NUCLEOTIDE SEQUENCE</scope>
    <source>
        <strain evidence="2">Sampled in the wild</strain>
    </source>
</reference>